<gene>
    <name evidence="2" type="ORF">L211DRAFT_456303</name>
</gene>
<proteinExistence type="predicted"/>
<protein>
    <submittedName>
        <fullName evidence="2">Uncharacterized protein</fullName>
    </submittedName>
</protein>
<evidence type="ECO:0000313" key="2">
    <source>
        <dbReference type="EMBL" id="RPB21029.1"/>
    </source>
</evidence>
<dbReference type="Proteomes" id="UP000267821">
    <property type="component" value="Unassembled WGS sequence"/>
</dbReference>
<name>A0A3N4LHR9_9PEZI</name>
<organism evidence="2 3">
    <name type="scientific">Terfezia boudieri ATCC MYA-4762</name>
    <dbReference type="NCBI Taxonomy" id="1051890"/>
    <lineage>
        <taxon>Eukaryota</taxon>
        <taxon>Fungi</taxon>
        <taxon>Dikarya</taxon>
        <taxon>Ascomycota</taxon>
        <taxon>Pezizomycotina</taxon>
        <taxon>Pezizomycetes</taxon>
        <taxon>Pezizales</taxon>
        <taxon>Pezizaceae</taxon>
        <taxon>Terfezia</taxon>
    </lineage>
</organism>
<sequence>MASQDRNTSYGAECVLPAQVERAQEPPIPSPSSTPISSSNNSTSVRLKRLSLFDFVWVMQLPTF</sequence>
<evidence type="ECO:0000256" key="1">
    <source>
        <dbReference type="SAM" id="MobiDB-lite"/>
    </source>
</evidence>
<dbReference type="AlphaFoldDB" id="A0A3N4LHR9"/>
<dbReference type="EMBL" id="ML121564">
    <property type="protein sequence ID" value="RPB21029.1"/>
    <property type="molecule type" value="Genomic_DNA"/>
</dbReference>
<keyword evidence="3" id="KW-1185">Reference proteome</keyword>
<dbReference type="InParanoid" id="A0A3N4LHR9"/>
<feature type="region of interest" description="Disordered" evidence="1">
    <location>
        <begin position="1"/>
        <end position="42"/>
    </location>
</feature>
<feature type="compositionally biased region" description="Low complexity" evidence="1">
    <location>
        <begin position="33"/>
        <end position="42"/>
    </location>
</feature>
<evidence type="ECO:0000313" key="3">
    <source>
        <dbReference type="Proteomes" id="UP000267821"/>
    </source>
</evidence>
<reference evidence="2 3" key="1">
    <citation type="journal article" date="2018" name="Nat. Ecol. Evol.">
        <title>Pezizomycetes genomes reveal the molecular basis of ectomycorrhizal truffle lifestyle.</title>
        <authorList>
            <person name="Murat C."/>
            <person name="Payen T."/>
            <person name="Noel B."/>
            <person name="Kuo A."/>
            <person name="Morin E."/>
            <person name="Chen J."/>
            <person name="Kohler A."/>
            <person name="Krizsan K."/>
            <person name="Balestrini R."/>
            <person name="Da Silva C."/>
            <person name="Montanini B."/>
            <person name="Hainaut M."/>
            <person name="Levati E."/>
            <person name="Barry K.W."/>
            <person name="Belfiori B."/>
            <person name="Cichocki N."/>
            <person name="Clum A."/>
            <person name="Dockter R.B."/>
            <person name="Fauchery L."/>
            <person name="Guy J."/>
            <person name="Iotti M."/>
            <person name="Le Tacon F."/>
            <person name="Lindquist E.A."/>
            <person name="Lipzen A."/>
            <person name="Malagnac F."/>
            <person name="Mello A."/>
            <person name="Molinier V."/>
            <person name="Miyauchi S."/>
            <person name="Poulain J."/>
            <person name="Riccioni C."/>
            <person name="Rubini A."/>
            <person name="Sitrit Y."/>
            <person name="Splivallo R."/>
            <person name="Traeger S."/>
            <person name="Wang M."/>
            <person name="Zifcakova L."/>
            <person name="Wipf D."/>
            <person name="Zambonelli A."/>
            <person name="Paolocci F."/>
            <person name="Nowrousian M."/>
            <person name="Ottonello S."/>
            <person name="Baldrian P."/>
            <person name="Spatafora J.W."/>
            <person name="Henrissat B."/>
            <person name="Nagy L.G."/>
            <person name="Aury J.M."/>
            <person name="Wincker P."/>
            <person name="Grigoriev I.V."/>
            <person name="Bonfante P."/>
            <person name="Martin F.M."/>
        </authorList>
    </citation>
    <scope>NUCLEOTIDE SEQUENCE [LARGE SCALE GENOMIC DNA]</scope>
    <source>
        <strain evidence="2 3">ATCC MYA-4762</strain>
    </source>
</reference>
<feature type="compositionally biased region" description="Polar residues" evidence="1">
    <location>
        <begin position="1"/>
        <end position="10"/>
    </location>
</feature>
<accession>A0A3N4LHR9</accession>